<dbReference type="SUPFAM" id="SSF51735">
    <property type="entry name" value="NAD(P)-binding Rossmann-fold domains"/>
    <property type="match status" value="1"/>
</dbReference>
<dbReference type="Gene3D" id="3.40.50.720">
    <property type="entry name" value="NAD(P)-binding Rossmann-like Domain"/>
    <property type="match status" value="2"/>
</dbReference>
<sequence length="339" mass="36760">MSNKINILFTGATGYLGGSILERLLSHPDFARFQITAIVRSPEKAEKLRTFGIDVAMGSHNDVDLVTDIAAKADVVFTVADCDDLGAARAILEGLKRRHEKTGKKSTLIHTSGTGALIDDANGAFTSDLIYDDIDPDQIETLPDSAIHRHVDLPVVQADREGYVNTYIVLPSVVYGLATGKLIDQGIQNPHSILLPHLIELGVKRGQAGVCGKGQNTWPHVHIDDMADFYIILFDAILAANPAPGHGREGYYFGENGHYLVYDLCKSVAVALAAHGVGTDEPTTFTEEEHKTEFLVPVLGSNAQCKASRGRALGWKPRYSEEDLFGSVKAEVDAILKKN</sequence>
<dbReference type="EMBL" id="ML178831">
    <property type="protein sequence ID" value="TFK99918.1"/>
    <property type="molecule type" value="Genomic_DNA"/>
</dbReference>
<feature type="domain" description="NmrA-like" evidence="1">
    <location>
        <begin position="6"/>
        <end position="81"/>
    </location>
</feature>
<dbReference type="AlphaFoldDB" id="A0A5C3QI92"/>
<protein>
    <recommendedName>
        <fullName evidence="1">NmrA-like domain-containing protein</fullName>
    </recommendedName>
</protein>
<name>A0A5C3QI92_9AGAR</name>
<dbReference type="GO" id="GO:0005737">
    <property type="term" value="C:cytoplasm"/>
    <property type="evidence" value="ECO:0007669"/>
    <property type="project" value="TreeGrafter"/>
</dbReference>
<dbReference type="Proteomes" id="UP000305067">
    <property type="component" value="Unassembled WGS sequence"/>
</dbReference>
<dbReference type="STRING" id="1884261.A0A5C3QI92"/>
<dbReference type="InterPro" id="IPR008030">
    <property type="entry name" value="NmrA-like"/>
</dbReference>
<dbReference type="Gene3D" id="3.90.25.10">
    <property type="entry name" value="UDP-galactose 4-epimerase, domain 1"/>
    <property type="match status" value="1"/>
</dbReference>
<evidence type="ECO:0000313" key="2">
    <source>
        <dbReference type="EMBL" id="TFK99918.1"/>
    </source>
</evidence>
<reference evidence="2 3" key="1">
    <citation type="journal article" date="2019" name="Nat. Ecol. Evol.">
        <title>Megaphylogeny resolves global patterns of mushroom evolution.</title>
        <authorList>
            <person name="Varga T."/>
            <person name="Krizsan K."/>
            <person name="Foldi C."/>
            <person name="Dima B."/>
            <person name="Sanchez-Garcia M."/>
            <person name="Sanchez-Ramirez S."/>
            <person name="Szollosi G.J."/>
            <person name="Szarkandi J.G."/>
            <person name="Papp V."/>
            <person name="Albert L."/>
            <person name="Andreopoulos W."/>
            <person name="Angelini C."/>
            <person name="Antonin V."/>
            <person name="Barry K.W."/>
            <person name="Bougher N.L."/>
            <person name="Buchanan P."/>
            <person name="Buyck B."/>
            <person name="Bense V."/>
            <person name="Catcheside P."/>
            <person name="Chovatia M."/>
            <person name="Cooper J."/>
            <person name="Damon W."/>
            <person name="Desjardin D."/>
            <person name="Finy P."/>
            <person name="Geml J."/>
            <person name="Haridas S."/>
            <person name="Hughes K."/>
            <person name="Justo A."/>
            <person name="Karasinski D."/>
            <person name="Kautmanova I."/>
            <person name="Kiss B."/>
            <person name="Kocsube S."/>
            <person name="Kotiranta H."/>
            <person name="LaButti K.M."/>
            <person name="Lechner B.E."/>
            <person name="Liimatainen K."/>
            <person name="Lipzen A."/>
            <person name="Lukacs Z."/>
            <person name="Mihaltcheva S."/>
            <person name="Morgado L.N."/>
            <person name="Niskanen T."/>
            <person name="Noordeloos M.E."/>
            <person name="Ohm R.A."/>
            <person name="Ortiz-Santana B."/>
            <person name="Ovrebo C."/>
            <person name="Racz N."/>
            <person name="Riley R."/>
            <person name="Savchenko A."/>
            <person name="Shiryaev A."/>
            <person name="Soop K."/>
            <person name="Spirin V."/>
            <person name="Szebenyi C."/>
            <person name="Tomsovsky M."/>
            <person name="Tulloss R.E."/>
            <person name="Uehling J."/>
            <person name="Grigoriev I.V."/>
            <person name="Vagvolgyi C."/>
            <person name="Papp T."/>
            <person name="Martin F.M."/>
            <person name="Miettinen O."/>
            <person name="Hibbett D.S."/>
            <person name="Nagy L.G."/>
        </authorList>
    </citation>
    <scope>NUCLEOTIDE SEQUENCE [LARGE SCALE GENOMIC DNA]</scope>
    <source>
        <strain evidence="2 3">CBS 309.79</strain>
    </source>
</reference>
<evidence type="ECO:0000259" key="1">
    <source>
        <dbReference type="Pfam" id="PF05368"/>
    </source>
</evidence>
<dbReference type="InterPro" id="IPR036291">
    <property type="entry name" value="NAD(P)-bd_dom_sf"/>
</dbReference>
<dbReference type="OrthoDB" id="10262413at2759"/>
<accession>A0A5C3QI92</accession>
<gene>
    <name evidence="2" type="ORF">BDV98DRAFT_594475</name>
</gene>
<dbReference type="PANTHER" id="PTHR48079">
    <property type="entry name" value="PROTEIN YEEZ"/>
    <property type="match status" value="1"/>
</dbReference>
<dbReference type="Pfam" id="PF05368">
    <property type="entry name" value="NmrA"/>
    <property type="match status" value="1"/>
</dbReference>
<evidence type="ECO:0000313" key="3">
    <source>
        <dbReference type="Proteomes" id="UP000305067"/>
    </source>
</evidence>
<dbReference type="InterPro" id="IPR051783">
    <property type="entry name" value="NAD(P)-dependent_oxidoreduct"/>
</dbReference>
<proteinExistence type="predicted"/>
<dbReference type="GO" id="GO:0004029">
    <property type="term" value="F:aldehyde dehydrogenase (NAD+) activity"/>
    <property type="evidence" value="ECO:0007669"/>
    <property type="project" value="TreeGrafter"/>
</dbReference>
<dbReference type="PANTHER" id="PTHR48079:SF6">
    <property type="entry name" value="NAD(P)-BINDING DOMAIN-CONTAINING PROTEIN-RELATED"/>
    <property type="match status" value="1"/>
</dbReference>
<organism evidence="2 3">
    <name type="scientific">Pterulicium gracile</name>
    <dbReference type="NCBI Taxonomy" id="1884261"/>
    <lineage>
        <taxon>Eukaryota</taxon>
        <taxon>Fungi</taxon>
        <taxon>Dikarya</taxon>
        <taxon>Basidiomycota</taxon>
        <taxon>Agaricomycotina</taxon>
        <taxon>Agaricomycetes</taxon>
        <taxon>Agaricomycetidae</taxon>
        <taxon>Agaricales</taxon>
        <taxon>Pleurotineae</taxon>
        <taxon>Pterulaceae</taxon>
        <taxon>Pterulicium</taxon>
    </lineage>
</organism>
<keyword evidence="3" id="KW-1185">Reference proteome</keyword>